<protein>
    <submittedName>
        <fullName evidence="1">Uncharacterized protein</fullName>
    </submittedName>
</protein>
<feature type="non-terminal residue" evidence="1">
    <location>
        <position position="1"/>
    </location>
</feature>
<dbReference type="AlphaFoldDB" id="A0A382Y2M5"/>
<evidence type="ECO:0000313" key="1">
    <source>
        <dbReference type="EMBL" id="SVD76768.1"/>
    </source>
</evidence>
<reference evidence="1" key="1">
    <citation type="submission" date="2018-05" db="EMBL/GenBank/DDBJ databases">
        <authorList>
            <person name="Lanie J.A."/>
            <person name="Ng W.-L."/>
            <person name="Kazmierczak K.M."/>
            <person name="Andrzejewski T.M."/>
            <person name="Davidsen T.M."/>
            <person name="Wayne K.J."/>
            <person name="Tettelin H."/>
            <person name="Glass J.I."/>
            <person name="Rusch D."/>
            <person name="Podicherti R."/>
            <person name="Tsui H.-C.T."/>
            <person name="Winkler M.E."/>
        </authorList>
    </citation>
    <scope>NUCLEOTIDE SEQUENCE</scope>
</reference>
<accession>A0A382Y2M5</accession>
<gene>
    <name evidence="1" type="ORF">METZ01_LOCUS429622</name>
</gene>
<feature type="non-terminal residue" evidence="1">
    <location>
        <position position="267"/>
    </location>
</feature>
<dbReference type="EMBL" id="UINC01171940">
    <property type="protein sequence ID" value="SVD76768.1"/>
    <property type="molecule type" value="Genomic_DNA"/>
</dbReference>
<name>A0A382Y2M5_9ZZZZ</name>
<proteinExistence type="predicted"/>
<sequence length="267" mass="29923">RENLLGEAETLLLGLIGATEAEAQAKGRRSPAPWYYQNLAIVYRKQRRYLDEISVLTRYEDFIGDHDGMLAERLRKARRLQEKAEAIANPSTTCPYCAVDLGSVPQRTGACPDCGERILVRTVKGTKLMMTEAQREEEQRQKVRDKALTKANQAGASTAEFDAEEEALRERLGVALPMDVFWSLANRKAIEGAAASDWFAAASAYRAMAERLVEEGKDPYGVHAKAMKYWLMTRLEYTPPDRVLFVSGCDCPPCQVEPRKLTFAEAL</sequence>
<organism evidence="1">
    <name type="scientific">marine metagenome</name>
    <dbReference type="NCBI Taxonomy" id="408172"/>
    <lineage>
        <taxon>unclassified sequences</taxon>
        <taxon>metagenomes</taxon>
        <taxon>ecological metagenomes</taxon>
    </lineage>
</organism>